<comment type="caution">
    <text evidence="2">The sequence shown here is derived from an EMBL/GenBank/DDBJ whole genome shotgun (WGS) entry which is preliminary data.</text>
</comment>
<gene>
    <name evidence="2" type="ORF">ICL16_13960</name>
</gene>
<dbReference type="Proteomes" id="UP000629098">
    <property type="component" value="Unassembled WGS sequence"/>
</dbReference>
<protein>
    <submittedName>
        <fullName evidence="2">Uncharacterized protein</fullName>
    </submittedName>
</protein>
<evidence type="ECO:0000313" key="3">
    <source>
        <dbReference type="Proteomes" id="UP000629098"/>
    </source>
</evidence>
<keyword evidence="3" id="KW-1185">Reference proteome</keyword>
<proteinExistence type="predicted"/>
<keyword evidence="1" id="KW-0732">Signal</keyword>
<dbReference type="EMBL" id="JACXAE010000049">
    <property type="protein sequence ID" value="MBD2773139.1"/>
    <property type="molecule type" value="Genomic_DNA"/>
</dbReference>
<dbReference type="RefSeq" id="WP_190828561.1">
    <property type="nucleotide sequence ID" value="NZ_CAWPPI010000049.1"/>
</dbReference>
<evidence type="ECO:0000256" key="1">
    <source>
        <dbReference type="SAM" id="SignalP"/>
    </source>
</evidence>
<organism evidence="2 3">
    <name type="scientific">Iningainema tapete BLCC-T55</name>
    <dbReference type="NCBI Taxonomy" id="2748662"/>
    <lineage>
        <taxon>Bacteria</taxon>
        <taxon>Bacillati</taxon>
        <taxon>Cyanobacteriota</taxon>
        <taxon>Cyanophyceae</taxon>
        <taxon>Nostocales</taxon>
        <taxon>Scytonemataceae</taxon>
        <taxon>Iningainema tapete</taxon>
    </lineage>
</organism>
<name>A0A8J6XDB9_9CYAN</name>
<reference evidence="2" key="1">
    <citation type="submission" date="2020-09" db="EMBL/GenBank/DDBJ databases">
        <title>Iningainema tapete sp. nov. (Scytonemataceae, Cyanobacteria) from greenhouses in central Florida (USA) produces two types of nodularin with biosynthetic potential for microcystin-LR and anabaenopeptins.</title>
        <authorList>
            <person name="Berthold D.E."/>
            <person name="Lefler F.W."/>
            <person name="Huang I.-S."/>
            <person name="Abdulla H."/>
            <person name="Zimba P.V."/>
            <person name="Laughinghouse H.D. IV."/>
        </authorList>
    </citation>
    <scope>NUCLEOTIDE SEQUENCE</scope>
    <source>
        <strain evidence="2">BLCCT55</strain>
    </source>
</reference>
<feature type="chain" id="PRO_5035206696" evidence="1">
    <location>
        <begin position="30"/>
        <end position="123"/>
    </location>
</feature>
<accession>A0A8J6XDB9</accession>
<evidence type="ECO:0000313" key="2">
    <source>
        <dbReference type="EMBL" id="MBD2773139.1"/>
    </source>
</evidence>
<feature type="signal peptide" evidence="1">
    <location>
        <begin position="1"/>
        <end position="29"/>
    </location>
</feature>
<dbReference type="AlphaFoldDB" id="A0A8J6XDB9"/>
<sequence>MNFKLLSVSLFSLATVSSFVPSLTPSAKAACVATDVNVQVALRERGKPARQVNNVNQNIDKNCYGNNATNVGTQTAVGGRIQQIRNSNQNLRGGYNPTGVRSPHIKVPVNVQVDVPGLPSRRR</sequence>